<dbReference type="RefSeq" id="WP_068463553.1">
    <property type="nucleotide sequence ID" value="NZ_LMTR01000081.1"/>
</dbReference>
<organism evidence="2 3">
    <name type="scientific">Hyphomicrobium sulfonivorans</name>
    <dbReference type="NCBI Taxonomy" id="121290"/>
    <lineage>
        <taxon>Bacteria</taxon>
        <taxon>Pseudomonadati</taxon>
        <taxon>Pseudomonadota</taxon>
        <taxon>Alphaproteobacteria</taxon>
        <taxon>Hyphomicrobiales</taxon>
        <taxon>Hyphomicrobiaceae</taxon>
        <taxon>Hyphomicrobium</taxon>
    </lineage>
</organism>
<dbReference type="STRING" id="121290.APY04_2829"/>
<sequence length="253" mass="26247">MITRVFAVGLLAGLCAGLIVALLQAFTTTPLIIDAERFEGGHSHQHASAMHEAPFGGAKLYLAHATAGADGDGHSEWAPEDGLERTVYTGVATIGTATGFAFILIAAMLLGGERITQNTALGWGAAAFAAAGLAPAMGLAPELPGMMAEDLFARQQWWIMTAAMSAVGLWLLLRGETGWLRLLAIPVLLAPHLWGAPHPAIEAGASAVPAELAARFAAMSLAVQAVLWALTGFLVGTFWQRIGAASEAEADGR</sequence>
<dbReference type="InterPro" id="IPR012666">
    <property type="entry name" value="CbtA_put"/>
</dbReference>
<dbReference type="Proteomes" id="UP000059074">
    <property type="component" value="Unassembled WGS sequence"/>
</dbReference>
<reference evidence="2 3" key="1">
    <citation type="submission" date="2015-10" db="EMBL/GenBank/DDBJ databases">
        <title>Transcriptomic analysis of a linuron degrading triple-species bacterial consortium.</title>
        <authorList>
            <person name="Albers P."/>
        </authorList>
    </citation>
    <scope>NUCLEOTIDE SEQUENCE [LARGE SCALE GENOMIC DNA]</scope>
    <source>
        <strain evidence="2 3">WDL6</strain>
    </source>
</reference>
<feature type="transmembrane region" description="Helical" evidence="1">
    <location>
        <begin position="155"/>
        <end position="172"/>
    </location>
</feature>
<proteinExistence type="predicted"/>
<keyword evidence="1" id="KW-0472">Membrane</keyword>
<dbReference type="PATRIC" id="fig|121290.4.peg.3562"/>
<feature type="transmembrane region" description="Helical" evidence="1">
    <location>
        <begin position="121"/>
        <end position="140"/>
    </location>
</feature>
<keyword evidence="1" id="KW-1133">Transmembrane helix</keyword>
<keyword evidence="1" id="KW-0812">Transmembrane</keyword>
<gene>
    <name evidence="2" type="ORF">APY04_2829</name>
</gene>
<evidence type="ECO:0000313" key="2">
    <source>
        <dbReference type="EMBL" id="KWT65367.1"/>
    </source>
</evidence>
<evidence type="ECO:0000256" key="1">
    <source>
        <dbReference type="SAM" id="Phobius"/>
    </source>
</evidence>
<accession>A0A120CTX8</accession>
<dbReference type="Pfam" id="PF09490">
    <property type="entry name" value="CbtA"/>
    <property type="match status" value="1"/>
</dbReference>
<dbReference type="EMBL" id="LMTR01000081">
    <property type="protein sequence ID" value="KWT65367.1"/>
    <property type="molecule type" value="Genomic_DNA"/>
</dbReference>
<evidence type="ECO:0000313" key="3">
    <source>
        <dbReference type="Proteomes" id="UP000059074"/>
    </source>
</evidence>
<name>A0A120CTX8_HYPSL</name>
<dbReference type="AlphaFoldDB" id="A0A120CTX8"/>
<feature type="transmembrane region" description="Helical" evidence="1">
    <location>
        <begin position="179"/>
        <end position="196"/>
    </location>
</feature>
<comment type="caution">
    <text evidence="2">The sequence shown here is derived from an EMBL/GenBank/DDBJ whole genome shotgun (WGS) entry which is preliminary data.</text>
</comment>
<dbReference type="NCBIfam" id="TIGR02458">
    <property type="entry name" value="CbtA"/>
    <property type="match status" value="1"/>
</dbReference>
<feature type="transmembrane region" description="Helical" evidence="1">
    <location>
        <begin position="87"/>
        <end position="109"/>
    </location>
</feature>
<keyword evidence="3" id="KW-1185">Reference proteome</keyword>
<feature type="transmembrane region" description="Helical" evidence="1">
    <location>
        <begin position="216"/>
        <end position="239"/>
    </location>
</feature>
<protein>
    <submittedName>
        <fullName evidence="2">Putative cobalt transporter CbtA</fullName>
    </submittedName>
</protein>
<dbReference type="OrthoDB" id="9813640at2"/>